<proteinExistence type="predicted"/>
<dbReference type="Gene3D" id="2.60.200.20">
    <property type="match status" value="1"/>
</dbReference>
<feature type="region of interest" description="Disordered" evidence="2">
    <location>
        <begin position="194"/>
        <end position="262"/>
    </location>
</feature>
<dbReference type="PROSITE" id="PS50006">
    <property type="entry name" value="FHA_DOMAIN"/>
    <property type="match status" value="1"/>
</dbReference>
<dbReference type="CDD" id="cd22701">
    <property type="entry name" value="FHA_FKH1-like"/>
    <property type="match status" value="1"/>
</dbReference>
<dbReference type="PANTHER" id="PTHR21712">
    <property type="entry name" value="PRE-RRNA-PROCESSING PROTEIN FHL1"/>
    <property type="match status" value="1"/>
</dbReference>
<evidence type="ECO:0000313" key="4">
    <source>
        <dbReference type="EMBL" id="KAK9918354.1"/>
    </source>
</evidence>
<feature type="compositionally biased region" description="Low complexity" evidence="2">
    <location>
        <begin position="126"/>
        <end position="151"/>
    </location>
</feature>
<dbReference type="InterPro" id="IPR045178">
    <property type="entry name" value="Fhl1/FHA1"/>
</dbReference>
<comment type="caution">
    <text evidence="4">The sequence shown here is derived from an EMBL/GenBank/DDBJ whole genome shotgun (WGS) entry which is preliminary data.</text>
</comment>
<evidence type="ECO:0000259" key="3">
    <source>
        <dbReference type="PROSITE" id="PS50006"/>
    </source>
</evidence>
<protein>
    <recommendedName>
        <fullName evidence="3">FHA domain-containing protein</fullName>
    </recommendedName>
</protein>
<dbReference type="InterPro" id="IPR008984">
    <property type="entry name" value="SMAD_FHA_dom_sf"/>
</dbReference>
<dbReference type="SMART" id="SM00240">
    <property type="entry name" value="FHA"/>
    <property type="match status" value="1"/>
</dbReference>
<keyword evidence="5" id="KW-1185">Reference proteome</keyword>
<reference evidence="4 5" key="1">
    <citation type="journal article" date="2024" name="Nat. Commun.">
        <title>Phylogenomics reveals the evolutionary origins of lichenization in chlorophyte algae.</title>
        <authorList>
            <person name="Puginier C."/>
            <person name="Libourel C."/>
            <person name="Otte J."/>
            <person name="Skaloud P."/>
            <person name="Haon M."/>
            <person name="Grisel S."/>
            <person name="Petersen M."/>
            <person name="Berrin J.G."/>
            <person name="Delaux P.M."/>
            <person name="Dal Grande F."/>
            <person name="Keller J."/>
        </authorList>
    </citation>
    <scope>NUCLEOTIDE SEQUENCE [LARGE SCALE GENOMIC DNA]</scope>
    <source>
        <strain evidence="4 5">SAG 216-7</strain>
    </source>
</reference>
<feature type="domain" description="FHA" evidence="3">
    <location>
        <begin position="32"/>
        <end position="86"/>
    </location>
</feature>
<evidence type="ECO:0000256" key="1">
    <source>
        <dbReference type="ARBA" id="ARBA00023242"/>
    </source>
</evidence>
<dbReference type="EMBL" id="JALJOT010000001">
    <property type="protein sequence ID" value="KAK9918354.1"/>
    <property type="molecule type" value="Genomic_DNA"/>
</dbReference>
<keyword evidence="1" id="KW-0539">Nucleus</keyword>
<dbReference type="Proteomes" id="UP001491310">
    <property type="component" value="Unassembled WGS sequence"/>
</dbReference>
<evidence type="ECO:0000256" key="2">
    <source>
        <dbReference type="SAM" id="MobiDB-lite"/>
    </source>
</evidence>
<organism evidence="4 5">
    <name type="scientific">Coccomyxa subellipsoidea</name>
    <dbReference type="NCBI Taxonomy" id="248742"/>
    <lineage>
        <taxon>Eukaryota</taxon>
        <taxon>Viridiplantae</taxon>
        <taxon>Chlorophyta</taxon>
        <taxon>core chlorophytes</taxon>
        <taxon>Trebouxiophyceae</taxon>
        <taxon>Trebouxiophyceae incertae sedis</taxon>
        <taxon>Coccomyxaceae</taxon>
        <taxon>Coccomyxa</taxon>
    </lineage>
</organism>
<dbReference type="SUPFAM" id="SSF49879">
    <property type="entry name" value="SMAD/FHA domain"/>
    <property type="match status" value="1"/>
</dbReference>
<dbReference type="Pfam" id="PF00498">
    <property type="entry name" value="FHA"/>
    <property type="match status" value="1"/>
</dbReference>
<feature type="region of interest" description="Disordered" evidence="2">
    <location>
        <begin position="121"/>
        <end position="153"/>
    </location>
</feature>
<sequence>MVVSPNDPRINQVGFAKLLGDGIEVNAKKYEIVIGRHSKSSIVDVVLGDSLNISRQHAKILYNFSRGVWELHVLGKNGVTVQGTLHTHTSPPVVLRSQDLIQIADRSLYFLLPRQQQWASPQQPEPAAVSATPAASSLVPAQQQPALPPGAMSADSMVQQLAASLPLPQQQAMVQRALAAQQLLQKQQRTVMPNSAQLPQPSLAFPAQPHLGNWAMQGPPHPGLPAHSVPSQARMPGQHAQQTGAADQTHAMETDRFEELQQ</sequence>
<dbReference type="PANTHER" id="PTHR21712:SF29">
    <property type="entry name" value="PRE-RRNA-PROCESSING PROTEIN FHL1"/>
    <property type="match status" value="1"/>
</dbReference>
<gene>
    <name evidence="4" type="ORF">WJX75_003459</name>
</gene>
<dbReference type="InterPro" id="IPR000253">
    <property type="entry name" value="FHA_dom"/>
</dbReference>
<name>A0ABR2Z2D2_9CHLO</name>
<accession>A0ABR2Z2D2</accession>
<evidence type="ECO:0000313" key="5">
    <source>
        <dbReference type="Proteomes" id="UP001491310"/>
    </source>
</evidence>
<feature type="compositionally biased region" description="Basic and acidic residues" evidence="2">
    <location>
        <begin position="250"/>
        <end position="262"/>
    </location>
</feature>